<dbReference type="Proteomes" id="UP000324611">
    <property type="component" value="Unassembled WGS sequence"/>
</dbReference>
<protein>
    <submittedName>
        <fullName evidence="4">DUF4974 domain-containing protein</fullName>
    </submittedName>
</protein>
<sequence>MNFLDQIENLTGQEIANIISDEDRKFLQQSVANDPAAYAVWKERHDFHAREDIQEWKAAYNPEEVLNRILPDVQKSRKKVFNIRLATSVAATILAVIGGIYLSKFFIKQKPSIVYSSRHNIELQMPGGEKIDLSTSQGQVPVGAMTLHNLNKTLRYSTTNTNDEHLNLATLTVPAGKDYKIELSDGSEVWLNSATTLKFPFTFAGASREISISGEAYIKVSHNESKPFLVHLPNSTIQVLGTEFNINTYTDGVERVALVKGAVKVQGNGKHSALKPGFESVIAAGDIQVRPFYADEVLSWRQGIYYFDNTTLGEVCKVIPRWFGVEVVIDDPKISQKRFTGLIDRNKPMEKSLELLKAFNDIQYSFDKQGVLHIR</sequence>
<dbReference type="Gene3D" id="2.60.120.1440">
    <property type="match status" value="1"/>
</dbReference>
<comment type="caution">
    <text evidence="4">The sequence shown here is derived from an EMBL/GenBank/DDBJ whole genome shotgun (WGS) entry which is preliminary data.</text>
</comment>
<dbReference type="GO" id="GO:0016989">
    <property type="term" value="F:sigma factor antagonist activity"/>
    <property type="evidence" value="ECO:0007669"/>
    <property type="project" value="TreeGrafter"/>
</dbReference>
<dbReference type="PANTHER" id="PTHR30273:SF2">
    <property type="entry name" value="PROTEIN FECR"/>
    <property type="match status" value="1"/>
</dbReference>
<evidence type="ECO:0000313" key="5">
    <source>
        <dbReference type="Proteomes" id="UP000324611"/>
    </source>
</evidence>
<dbReference type="RefSeq" id="WP_149841361.1">
    <property type="nucleotide sequence ID" value="NZ_VUOC01000004.1"/>
</dbReference>
<dbReference type="InterPro" id="IPR006860">
    <property type="entry name" value="FecR"/>
</dbReference>
<keyword evidence="1" id="KW-0812">Transmembrane</keyword>
<evidence type="ECO:0000313" key="4">
    <source>
        <dbReference type="EMBL" id="KAA2240183.1"/>
    </source>
</evidence>
<dbReference type="Pfam" id="PF04773">
    <property type="entry name" value="FecR"/>
    <property type="match status" value="1"/>
</dbReference>
<evidence type="ECO:0000259" key="3">
    <source>
        <dbReference type="Pfam" id="PF16344"/>
    </source>
</evidence>
<feature type="transmembrane region" description="Helical" evidence="1">
    <location>
        <begin position="85"/>
        <end position="107"/>
    </location>
</feature>
<dbReference type="InterPro" id="IPR012373">
    <property type="entry name" value="Ferrdict_sens_TM"/>
</dbReference>
<gene>
    <name evidence="4" type="ORF">F0L74_28870</name>
</gene>
<keyword evidence="1" id="KW-0472">Membrane</keyword>
<organism evidence="4 5">
    <name type="scientific">Chitinophaga agrisoli</name>
    <dbReference type="NCBI Taxonomy" id="2607653"/>
    <lineage>
        <taxon>Bacteria</taxon>
        <taxon>Pseudomonadati</taxon>
        <taxon>Bacteroidota</taxon>
        <taxon>Chitinophagia</taxon>
        <taxon>Chitinophagales</taxon>
        <taxon>Chitinophagaceae</taxon>
        <taxon>Chitinophaga</taxon>
    </lineage>
</organism>
<dbReference type="AlphaFoldDB" id="A0A5B2VKP3"/>
<keyword evidence="1" id="KW-1133">Transmembrane helix</keyword>
<feature type="domain" description="Protein FecR C-terminal" evidence="3">
    <location>
        <begin position="305"/>
        <end position="369"/>
    </location>
</feature>
<feature type="domain" description="FecR protein" evidence="2">
    <location>
        <begin position="170"/>
        <end position="264"/>
    </location>
</feature>
<keyword evidence="5" id="KW-1185">Reference proteome</keyword>
<accession>A0A5B2VKP3</accession>
<evidence type="ECO:0000256" key="1">
    <source>
        <dbReference type="SAM" id="Phobius"/>
    </source>
</evidence>
<dbReference type="PANTHER" id="PTHR30273">
    <property type="entry name" value="PERIPLASMIC SIGNAL SENSOR AND SIGMA FACTOR ACTIVATOR FECR-RELATED"/>
    <property type="match status" value="1"/>
</dbReference>
<reference evidence="4 5" key="1">
    <citation type="submission" date="2019-09" db="EMBL/GenBank/DDBJ databases">
        <title>Chitinophaga ginsengihumi sp. nov., isolated from soil of ginseng rhizosphere.</title>
        <authorList>
            <person name="Lee J."/>
        </authorList>
    </citation>
    <scope>NUCLEOTIDE SEQUENCE [LARGE SCALE GENOMIC DNA]</scope>
    <source>
        <strain evidence="4 5">BN140078</strain>
    </source>
</reference>
<evidence type="ECO:0000259" key="2">
    <source>
        <dbReference type="Pfam" id="PF04773"/>
    </source>
</evidence>
<dbReference type="Gene3D" id="3.55.50.30">
    <property type="match status" value="1"/>
</dbReference>
<proteinExistence type="predicted"/>
<reference evidence="4 5" key="2">
    <citation type="submission" date="2019-09" db="EMBL/GenBank/DDBJ databases">
        <authorList>
            <person name="Jin C."/>
        </authorList>
    </citation>
    <scope>NUCLEOTIDE SEQUENCE [LARGE SCALE GENOMIC DNA]</scope>
    <source>
        <strain evidence="4 5">BN140078</strain>
    </source>
</reference>
<dbReference type="EMBL" id="VUOC01000004">
    <property type="protein sequence ID" value="KAA2240183.1"/>
    <property type="molecule type" value="Genomic_DNA"/>
</dbReference>
<name>A0A5B2VKP3_9BACT</name>
<dbReference type="Pfam" id="PF16344">
    <property type="entry name" value="FecR_C"/>
    <property type="match status" value="1"/>
</dbReference>
<dbReference type="InterPro" id="IPR032508">
    <property type="entry name" value="FecR_C"/>
</dbReference>